<protein>
    <submittedName>
        <fullName evidence="2">Uncharacterized protein</fullName>
    </submittedName>
</protein>
<keyword evidence="3" id="KW-1185">Reference proteome</keyword>
<proteinExistence type="predicted"/>
<sequence length="92" mass="10386">MSVSKHSVWSLPSWVQDMLDDASDRRVSPRTPVTAFLSARECRPGVVRADGTLTRHGRRCRDELHDHQHRQSGYVPRWGEGIPARTPQAGGR</sequence>
<evidence type="ECO:0000313" key="2">
    <source>
        <dbReference type="EMBL" id="GAA4809390.1"/>
    </source>
</evidence>
<dbReference type="Proteomes" id="UP001500839">
    <property type="component" value="Unassembled WGS sequence"/>
</dbReference>
<gene>
    <name evidence="2" type="ORF">GCM10023353_11670</name>
</gene>
<comment type="caution">
    <text evidence="2">The sequence shown here is derived from an EMBL/GenBank/DDBJ whole genome shotgun (WGS) entry which is preliminary data.</text>
</comment>
<evidence type="ECO:0000313" key="3">
    <source>
        <dbReference type="Proteomes" id="UP001500839"/>
    </source>
</evidence>
<dbReference type="RefSeq" id="WP_200170779.1">
    <property type="nucleotide sequence ID" value="NZ_BAABKQ010000001.1"/>
</dbReference>
<evidence type="ECO:0000256" key="1">
    <source>
        <dbReference type="SAM" id="MobiDB-lite"/>
    </source>
</evidence>
<accession>A0ABP9CEE0</accession>
<name>A0ABP9CEE0_9ACTN</name>
<dbReference type="EMBL" id="BAABKQ010000001">
    <property type="protein sequence ID" value="GAA4809390.1"/>
    <property type="molecule type" value="Genomic_DNA"/>
</dbReference>
<feature type="region of interest" description="Disordered" evidence="1">
    <location>
        <begin position="63"/>
        <end position="92"/>
    </location>
</feature>
<reference evidence="3" key="1">
    <citation type="journal article" date="2019" name="Int. J. Syst. Evol. Microbiol.">
        <title>The Global Catalogue of Microorganisms (GCM) 10K type strain sequencing project: providing services to taxonomists for standard genome sequencing and annotation.</title>
        <authorList>
            <consortium name="The Broad Institute Genomics Platform"/>
            <consortium name="The Broad Institute Genome Sequencing Center for Infectious Disease"/>
            <person name="Wu L."/>
            <person name="Ma J."/>
        </authorList>
    </citation>
    <scope>NUCLEOTIDE SEQUENCE [LARGE SCALE GENOMIC DNA]</scope>
    <source>
        <strain evidence="3">JCM 18542</strain>
    </source>
</reference>
<organism evidence="2 3">
    <name type="scientific">Tomitella cavernea</name>
    <dbReference type="NCBI Taxonomy" id="1387982"/>
    <lineage>
        <taxon>Bacteria</taxon>
        <taxon>Bacillati</taxon>
        <taxon>Actinomycetota</taxon>
        <taxon>Actinomycetes</taxon>
        <taxon>Mycobacteriales</taxon>
        <taxon>Tomitella</taxon>
    </lineage>
</organism>